<name>A0A9W6RA35_9PSEU</name>
<gene>
    <name evidence="2" type="ORF">Atai01_69360</name>
</gene>
<organism evidence="2 3">
    <name type="scientific">Amycolatopsis taiwanensis</name>
    <dbReference type="NCBI Taxonomy" id="342230"/>
    <lineage>
        <taxon>Bacteria</taxon>
        <taxon>Bacillati</taxon>
        <taxon>Actinomycetota</taxon>
        <taxon>Actinomycetes</taxon>
        <taxon>Pseudonocardiales</taxon>
        <taxon>Pseudonocardiaceae</taxon>
        <taxon>Amycolatopsis</taxon>
    </lineage>
</organism>
<proteinExistence type="predicted"/>
<comment type="caution">
    <text evidence="2">The sequence shown here is derived from an EMBL/GenBank/DDBJ whole genome shotgun (WGS) entry which is preliminary data.</text>
</comment>
<feature type="region of interest" description="Disordered" evidence="1">
    <location>
        <begin position="44"/>
        <end position="75"/>
    </location>
</feature>
<dbReference type="EMBL" id="BSTI01000022">
    <property type="protein sequence ID" value="GLY70317.1"/>
    <property type="molecule type" value="Genomic_DNA"/>
</dbReference>
<evidence type="ECO:0000313" key="3">
    <source>
        <dbReference type="Proteomes" id="UP001165136"/>
    </source>
</evidence>
<dbReference type="Proteomes" id="UP001165136">
    <property type="component" value="Unassembled WGS sequence"/>
</dbReference>
<dbReference type="AlphaFoldDB" id="A0A9W6RA35"/>
<reference evidence="2" key="1">
    <citation type="submission" date="2023-03" db="EMBL/GenBank/DDBJ databases">
        <title>Amycolatopsis taiwanensis NBRC 103393.</title>
        <authorList>
            <person name="Ichikawa N."/>
            <person name="Sato H."/>
            <person name="Tonouchi N."/>
        </authorList>
    </citation>
    <scope>NUCLEOTIDE SEQUENCE</scope>
    <source>
        <strain evidence="2">NBRC 103393</strain>
    </source>
</reference>
<keyword evidence="3" id="KW-1185">Reference proteome</keyword>
<sequence>MRLGSHRIKGRQTPNHDKVKVRLPDWVLRVVTLVDRYRMHGEFGLVDRTPTPHRQPTATSAEVVARTETMRREHK</sequence>
<accession>A0A9W6RA35</accession>
<evidence type="ECO:0000256" key="1">
    <source>
        <dbReference type="SAM" id="MobiDB-lite"/>
    </source>
</evidence>
<evidence type="ECO:0000313" key="2">
    <source>
        <dbReference type="EMBL" id="GLY70317.1"/>
    </source>
</evidence>
<protein>
    <submittedName>
        <fullName evidence="2">Uncharacterized protein</fullName>
    </submittedName>
</protein>